<feature type="region of interest" description="Disordered" evidence="1">
    <location>
        <begin position="490"/>
        <end position="528"/>
    </location>
</feature>
<reference evidence="3" key="1">
    <citation type="journal article" date="2019" name="Int. J. Syst. Evol. Microbiol.">
        <title>The Global Catalogue of Microorganisms (GCM) 10K type strain sequencing project: providing services to taxonomists for standard genome sequencing and annotation.</title>
        <authorList>
            <consortium name="The Broad Institute Genomics Platform"/>
            <consortium name="The Broad Institute Genome Sequencing Center for Infectious Disease"/>
            <person name="Wu L."/>
            <person name="Ma J."/>
        </authorList>
    </citation>
    <scope>NUCLEOTIDE SEQUENCE [LARGE SCALE GENOMIC DNA]</scope>
    <source>
        <strain evidence="3">CGMCC 4.6946</strain>
    </source>
</reference>
<keyword evidence="3" id="KW-1185">Reference proteome</keyword>
<evidence type="ECO:0000313" key="2">
    <source>
        <dbReference type="EMBL" id="MFC4902714.1"/>
    </source>
</evidence>
<organism evidence="2 3">
    <name type="scientific">Kocuria oceani</name>
    <dbReference type="NCBI Taxonomy" id="988827"/>
    <lineage>
        <taxon>Bacteria</taxon>
        <taxon>Bacillati</taxon>
        <taxon>Actinomycetota</taxon>
        <taxon>Actinomycetes</taxon>
        <taxon>Micrococcales</taxon>
        <taxon>Micrococcaceae</taxon>
        <taxon>Kocuria</taxon>
    </lineage>
</organism>
<dbReference type="EMBL" id="JBHSIW010000006">
    <property type="protein sequence ID" value="MFC4902714.1"/>
    <property type="molecule type" value="Genomic_DNA"/>
</dbReference>
<gene>
    <name evidence="2" type="ORF">ACFPCS_03935</name>
</gene>
<accession>A0ABV9TGL1</accession>
<dbReference type="InterPro" id="IPR011044">
    <property type="entry name" value="Quino_amine_DH_bsu"/>
</dbReference>
<dbReference type="SUPFAM" id="SSF50969">
    <property type="entry name" value="YVTN repeat-like/Quinoprotein amine dehydrogenase"/>
    <property type="match status" value="1"/>
</dbReference>
<proteinExistence type="predicted"/>
<protein>
    <submittedName>
        <fullName evidence="2">Uncharacterized protein</fullName>
    </submittedName>
</protein>
<evidence type="ECO:0000313" key="3">
    <source>
        <dbReference type="Proteomes" id="UP001595797"/>
    </source>
</evidence>
<dbReference type="Proteomes" id="UP001595797">
    <property type="component" value="Unassembled WGS sequence"/>
</dbReference>
<comment type="caution">
    <text evidence="2">The sequence shown here is derived from an EMBL/GenBank/DDBJ whole genome shotgun (WGS) entry which is preliminary data.</text>
</comment>
<name>A0ABV9TGL1_9MICC</name>
<evidence type="ECO:0000256" key="1">
    <source>
        <dbReference type="SAM" id="MobiDB-lite"/>
    </source>
</evidence>
<sequence length="528" mass="54046">MSGVVHRWPLIVVTMTSHEALAVCGGKRAVVAVDEVGSVALAARDAALAVCEAMGKRRCRVEGITDDNQVYQMVVDVDEGTLVELHEAPGPSPVAAGVARTGSMAAAAGGTRRGRRWDPHTLTKRQAGYALTGLFVLAGVAVPVGAQLLGEDSSAEVVLPAPGPTQLPVAAPAGWSTYAKWSAPAEDRVPVRQDAAGRLVMVEDRDVVTRQAESGREVKRVAAPFEPTGLAVWTDNGTPRLAVSGSGGRLAVMDQEGEQFAEVQLPERAEVVLEGGEPLIVGADQTAGVLAGNSVQKRIVPAGAEAIAADGGAVIAADPQTGRLWKITEESPELPEPATVKAPKGMKVAAFPAGRGSLVAAQFAGEESTGEVALLEVTAGEGETEATQLVSEAVKGSTGTGQPQWDPAGALVSLGRVSVDFEAVMVTVLPESAQASAGHLWVTGTGDETSARLSRAGTALDAGDPKASVPVLITDGGLAVVEENGQVYAVTETAPNPATTPTGQASTQQDKPKTTDGDASTAPEDKEK</sequence>
<dbReference type="RefSeq" id="WP_277552835.1">
    <property type="nucleotide sequence ID" value="NZ_JARAMH010000041.1"/>
</dbReference>
<feature type="compositionally biased region" description="Low complexity" evidence="1">
    <location>
        <begin position="490"/>
        <end position="502"/>
    </location>
</feature>